<dbReference type="GO" id="GO:0005829">
    <property type="term" value="C:cytosol"/>
    <property type="evidence" value="ECO:0007669"/>
    <property type="project" value="UniProtKB-ARBA"/>
</dbReference>
<dbReference type="CDD" id="cd00165">
    <property type="entry name" value="S4"/>
    <property type="match status" value="1"/>
</dbReference>
<dbReference type="GO" id="GO:0120159">
    <property type="term" value="F:rRNA pseudouridine synthase activity"/>
    <property type="evidence" value="ECO:0007669"/>
    <property type="project" value="UniProtKB-ARBA"/>
</dbReference>
<gene>
    <name evidence="7" type="ORF">SAMN05444972_11114</name>
</gene>
<keyword evidence="8" id="KW-1185">Reference proteome</keyword>
<dbReference type="FunFam" id="3.30.70.1560:FF:000001">
    <property type="entry name" value="Pseudouridine synthase"/>
    <property type="match status" value="1"/>
</dbReference>
<evidence type="ECO:0000256" key="4">
    <source>
        <dbReference type="PROSITE-ProRule" id="PRU00182"/>
    </source>
</evidence>
<dbReference type="SMART" id="SM00363">
    <property type="entry name" value="S4"/>
    <property type="match status" value="1"/>
</dbReference>
<dbReference type="InterPro" id="IPR018496">
    <property type="entry name" value="PsdUridine_synth_RsuA/RluB_CS"/>
</dbReference>
<dbReference type="NCBIfam" id="TIGR00093">
    <property type="entry name" value="pseudouridine synthase"/>
    <property type="match status" value="1"/>
</dbReference>
<dbReference type="PROSITE" id="PS01149">
    <property type="entry name" value="PSI_RSU"/>
    <property type="match status" value="1"/>
</dbReference>
<dbReference type="FunFam" id="3.10.290.10:FF:000003">
    <property type="entry name" value="Pseudouridine synthase"/>
    <property type="match status" value="1"/>
</dbReference>
<dbReference type="Gene3D" id="3.30.70.580">
    <property type="entry name" value="Pseudouridine synthase I, catalytic domain, N-terminal subdomain"/>
    <property type="match status" value="1"/>
</dbReference>
<dbReference type="InterPro" id="IPR020103">
    <property type="entry name" value="PsdUridine_synth_cat_dom_sf"/>
</dbReference>
<dbReference type="FunFam" id="3.30.70.580:FF:000005">
    <property type="entry name" value="Pseudouridine synthase"/>
    <property type="match status" value="1"/>
</dbReference>
<protein>
    <recommendedName>
        <fullName evidence="5">Pseudouridine synthase</fullName>
        <ecNumber evidence="5">5.4.99.-</ecNumber>
    </recommendedName>
</protein>
<dbReference type="GO" id="GO:0000455">
    <property type="term" value="P:enzyme-directed rRNA pseudouridine synthesis"/>
    <property type="evidence" value="ECO:0007669"/>
    <property type="project" value="UniProtKB-ARBA"/>
</dbReference>
<evidence type="ECO:0000313" key="8">
    <source>
        <dbReference type="Proteomes" id="UP000198660"/>
    </source>
</evidence>
<sequence length="240" mass="27254">MERLQKVMATAGVASRRKSEELILAGKVKVNGQTVTELGTQVDPSSDWIEVNGRGIKKENKRYFLFHKPRGVITSLSDERGRKSVADFLKKIPERVYPVGRLDYDSEGLLILTNDGELANRLTHPRFEVGKTYRATVQGSPKEKTIERLANGVRLEDGWTAPAQVQVVRTKNEGHDAVLELTIQEGRNRQIRRMCEAVGHPVKRLVRTKVAFLELENLTRGQYRVLTKEEISRLKELVKL</sequence>
<organism evidence="7 8">
    <name type="scientific">Marininema halotolerans</name>
    <dbReference type="NCBI Taxonomy" id="1155944"/>
    <lineage>
        <taxon>Bacteria</taxon>
        <taxon>Bacillati</taxon>
        <taxon>Bacillota</taxon>
        <taxon>Bacilli</taxon>
        <taxon>Bacillales</taxon>
        <taxon>Thermoactinomycetaceae</taxon>
        <taxon>Marininema</taxon>
    </lineage>
</organism>
<dbReference type="OrthoDB" id="9807213at2"/>
<dbReference type="InterPro" id="IPR036986">
    <property type="entry name" value="S4_RNA-bd_sf"/>
</dbReference>
<dbReference type="EMBL" id="FPAA01000011">
    <property type="protein sequence ID" value="SFS91836.1"/>
    <property type="molecule type" value="Genomic_DNA"/>
</dbReference>
<dbReference type="CDD" id="cd02870">
    <property type="entry name" value="PseudoU_synth_RsuA_like"/>
    <property type="match status" value="1"/>
</dbReference>
<dbReference type="PROSITE" id="PS50889">
    <property type="entry name" value="S4"/>
    <property type="match status" value="1"/>
</dbReference>
<dbReference type="Gene3D" id="3.10.290.10">
    <property type="entry name" value="RNA-binding S4 domain"/>
    <property type="match status" value="1"/>
</dbReference>
<dbReference type="EC" id="5.4.99.-" evidence="5"/>
<dbReference type="GO" id="GO:0003723">
    <property type="term" value="F:RNA binding"/>
    <property type="evidence" value="ECO:0007669"/>
    <property type="project" value="UniProtKB-KW"/>
</dbReference>
<dbReference type="InterPro" id="IPR002942">
    <property type="entry name" value="S4_RNA-bd"/>
</dbReference>
<dbReference type="InterPro" id="IPR000748">
    <property type="entry name" value="PsdUridine_synth_RsuA/RluB/E/F"/>
</dbReference>
<dbReference type="InterPro" id="IPR050343">
    <property type="entry name" value="RsuA_PseudoU_synthase"/>
</dbReference>
<dbReference type="Pfam" id="PF01479">
    <property type="entry name" value="S4"/>
    <property type="match status" value="1"/>
</dbReference>
<dbReference type="InterPro" id="IPR020094">
    <property type="entry name" value="TruA/RsuA/RluB/E/F_N"/>
</dbReference>
<keyword evidence="2 4" id="KW-0694">RNA-binding</keyword>
<dbReference type="RefSeq" id="WP_091838301.1">
    <property type="nucleotide sequence ID" value="NZ_FPAA01000011.1"/>
</dbReference>
<dbReference type="SUPFAM" id="SSF55120">
    <property type="entry name" value="Pseudouridine synthase"/>
    <property type="match status" value="1"/>
</dbReference>
<dbReference type="PANTHER" id="PTHR47683:SF2">
    <property type="entry name" value="RNA-BINDING S4 DOMAIN-CONTAINING PROTEIN"/>
    <property type="match status" value="1"/>
</dbReference>
<dbReference type="Gene3D" id="3.30.70.1560">
    <property type="entry name" value="Alpha-L RNA-binding motif"/>
    <property type="match status" value="1"/>
</dbReference>
<comment type="similarity">
    <text evidence="1 5">Belongs to the pseudouridine synthase RsuA family.</text>
</comment>
<evidence type="ECO:0000313" key="7">
    <source>
        <dbReference type="EMBL" id="SFS91836.1"/>
    </source>
</evidence>
<dbReference type="Proteomes" id="UP000198660">
    <property type="component" value="Unassembled WGS sequence"/>
</dbReference>
<evidence type="ECO:0000256" key="5">
    <source>
        <dbReference type="RuleBase" id="RU003887"/>
    </source>
</evidence>
<evidence type="ECO:0000256" key="1">
    <source>
        <dbReference type="ARBA" id="ARBA00008348"/>
    </source>
</evidence>
<dbReference type="SUPFAM" id="SSF55174">
    <property type="entry name" value="Alpha-L RNA-binding motif"/>
    <property type="match status" value="1"/>
</dbReference>
<accession>A0A1I6TRL0</accession>
<dbReference type="Pfam" id="PF00849">
    <property type="entry name" value="PseudoU_synth_2"/>
    <property type="match status" value="1"/>
</dbReference>
<evidence type="ECO:0000259" key="6">
    <source>
        <dbReference type="SMART" id="SM00363"/>
    </source>
</evidence>
<feature type="domain" description="RNA-binding S4" evidence="6">
    <location>
        <begin position="2"/>
        <end position="60"/>
    </location>
</feature>
<dbReference type="InterPro" id="IPR006145">
    <property type="entry name" value="PsdUridine_synth_RsuA/RluA"/>
</dbReference>
<dbReference type="InterPro" id="IPR042092">
    <property type="entry name" value="PsdUridine_s_RsuA/RluB/E/F_cat"/>
</dbReference>
<proteinExistence type="inferred from homology"/>
<evidence type="ECO:0000256" key="2">
    <source>
        <dbReference type="ARBA" id="ARBA00022884"/>
    </source>
</evidence>
<dbReference type="AlphaFoldDB" id="A0A1I6TRL0"/>
<name>A0A1I6TRL0_9BACL</name>
<reference evidence="8" key="1">
    <citation type="submission" date="2016-10" db="EMBL/GenBank/DDBJ databases">
        <authorList>
            <person name="Varghese N."/>
            <person name="Submissions S."/>
        </authorList>
    </citation>
    <scope>NUCLEOTIDE SEQUENCE [LARGE SCALE GENOMIC DNA]</scope>
    <source>
        <strain evidence="8">DSM 45789</strain>
    </source>
</reference>
<keyword evidence="3 5" id="KW-0413">Isomerase</keyword>
<evidence type="ECO:0000256" key="3">
    <source>
        <dbReference type="ARBA" id="ARBA00023235"/>
    </source>
</evidence>
<dbReference type="PANTHER" id="PTHR47683">
    <property type="entry name" value="PSEUDOURIDINE SYNTHASE FAMILY PROTEIN-RELATED"/>
    <property type="match status" value="1"/>
</dbReference>